<keyword evidence="3" id="KW-1185">Reference proteome</keyword>
<dbReference type="Proteomes" id="UP001215280">
    <property type="component" value="Unassembled WGS sequence"/>
</dbReference>
<dbReference type="InterPro" id="IPR001810">
    <property type="entry name" value="F-box_dom"/>
</dbReference>
<sequence>MPSRLLQWTLSRTQRTKRDKSQLDYHPLTSLPNELVLAVLETMDDTTLHLMAAVSKRFYHLSTQILLSRYDISPSSGYVTITSSAALRALRIAMTLHQPTLKRFNFIPPSGVSITKDIRRIEAFLRKVSGYRRIRKVSLDFGRNVIKRPVGWTIGGIAPRLMAAICGDSPNAVFVAANGLFTCKPKSMLLWSPYARDPYSKVLMHDGSRQWVPSIRSLNTLDATYPVCTALVPHRPWTLVIVNSREISELLLSIQLSAPEWSAILSALTLPKLREVGIWAETIASAASTPFLNRHAVATLRYMSPIAERLPYGAAPLCLPKLRHLIALSHYVVHTLHGRDADALFPKLEHVELWPDTHFHAVLRLLSSHVPIQRLTLWMPPDFDAARWPVFPGVDVVHLNKSDAGAAGLRALLAHAFPALRRLHVNHSFEKGAIRQKKLDFLRRIALLNTGLEGIFIDGEIFQP</sequence>
<name>A0AAD7NBY7_9AGAR</name>
<organism evidence="2 3">
    <name type="scientific">Mycena maculata</name>
    <dbReference type="NCBI Taxonomy" id="230809"/>
    <lineage>
        <taxon>Eukaryota</taxon>
        <taxon>Fungi</taxon>
        <taxon>Dikarya</taxon>
        <taxon>Basidiomycota</taxon>
        <taxon>Agaricomycotina</taxon>
        <taxon>Agaricomycetes</taxon>
        <taxon>Agaricomycetidae</taxon>
        <taxon>Agaricales</taxon>
        <taxon>Marasmiineae</taxon>
        <taxon>Mycenaceae</taxon>
        <taxon>Mycena</taxon>
    </lineage>
</organism>
<protein>
    <recommendedName>
        <fullName evidence="1">F-box domain-containing protein</fullName>
    </recommendedName>
</protein>
<dbReference type="SUPFAM" id="SSF81383">
    <property type="entry name" value="F-box domain"/>
    <property type="match status" value="1"/>
</dbReference>
<reference evidence="2" key="1">
    <citation type="submission" date="2023-03" db="EMBL/GenBank/DDBJ databases">
        <title>Massive genome expansion in bonnet fungi (Mycena s.s.) driven by repeated elements and novel gene families across ecological guilds.</title>
        <authorList>
            <consortium name="Lawrence Berkeley National Laboratory"/>
            <person name="Harder C.B."/>
            <person name="Miyauchi S."/>
            <person name="Viragh M."/>
            <person name="Kuo A."/>
            <person name="Thoen E."/>
            <person name="Andreopoulos B."/>
            <person name="Lu D."/>
            <person name="Skrede I."/>
            <person name="Drula E."/>
            <person name="Henrissat B."/>
            <person name="Morin E."/>
            <person name="Kohler A."/>
            <person name="Barry K."/>
            <person name="LaButti K."/>
            <person name="Morin E."/>
            <person name="Salamov A."/>
            <person name="Lipzen A."/>
            <person name="Mereny Z."/>
            <person name="Hegedus B."/>
            <person name="Baldrian P."/>
            <person name="Stursova M."/>
            <person name="Weitz H."/>
            <person name="Taylor A."/>
            <person name="Grigoriev I.V."/>
            <person name="Nagy L.G."/>
            <person name="Martin F."/>
            <person name="Kauserud H."/>
        </authorList>
    </citation>
    <scope>NUCLEOTIDE SEQUENCE</scope>
    <source>
        <strain evidence="2">CBHHK188m</strain>
    </source>
</reference>
<comment type="caution">
    <text evidence="2">The sequence shown here is derived from an EMBL/GenBank/DDBJ whole genome shotgun (WGS) entry which is preliminary data.</text>
</comment>
<evidence type="ECO:0000313" key="2">
    <source>
        <dbReference type="EMBL" id="KAJ7754367.1"/>
    </source>
</evidence>
<accession>A0AAD7NBY7</accession>
<gene>
    <name evidence="2" type="ORF">DFH07DRAFT_823110</name>
</gene>
<evidence type="ECO:0000259" key="1">
    <source>
        <dbReference type="PROSITE" id="PS50181"/>
    </source>
</evidence>
<dbReference type="InterPro" id="IPR036047">
    <property type="entry name" value="F-box-like_dom_sf"/>
</dbReference>
<proteinExistence type="predicted"/>
<dbReference type="PROSITE" id="PS50181">
    <property type="entry name" value="FBOX"/>
    <property type="match status" value="1"/>
</dbReference>
<dbReference type="Pfam" id="PF00646">
    <property type="entry name" value="F-box"/>
    <property type="match status" value="1"/>
</dbReference>
<evidence type="ECO:0000313" key="3">
    <source>
        <dbReference type="Proteomes" id="UP001215280"/>
    </source>
</evidence>
<feature type="domain" description="F-box" evidence="1">
    <location>
        <begin position="25"/>
        <end position="61"/>
    </location>
</feature>
<dbReference type="AlphaFoldDB" id="A0AAD7NBY7"/>
<dbReference type="EMBL" id="JARJLG010000067">
    <property type="protein sequence ID" value="KAJ7754367.1"/>
    <property type="molecule type" value="Genomic_DNA"/>
</dbReference>